<organism evidence="3 4">
    <name type="scientific">Daphnia magna</name>
    <dbReference type="NCBI Taxonomy" id="35525"/>
    <lineage>
        <taxon>Eukaryota</taxon>
        <taxon>Metazoa</taxon>
        <taxon>Ecdysozoa</taxon>
        <taxon>Arthropoda</taxon>
        <taxon>Crustacea</taxon>
        <taxon>Branchiopoda</taxon>
        <taxon>Diplostraca</taxon>
        <taxon>Cladocera</taxon>
        <taxon>Anomopoda</taxon>
        <taxon>Daphniidae</taxon>
        <taxon>Daphnia</taxon>
    </lineage>
</organism>
<keyword evidence="2" id="KW-0732">Signal</keyword>
<sequence>MWPLLFASRFLFVSLSLMIQGPVLTVGQHNVGFVHPMAMETFPPEKHPSAAGTGQQQPAEEDLTSPTSEPVVVLQQASPPQFQVPVTLPFVMQRPQMRPAAAKRPPSYLRPIIMIDPIMQDDSQPPIRQTKPWFLPAEEDLSSAPSPGVAVTLPFRSKPTSYLRPATLADEEINDSKLLEDEQPIRSTKPFYYFPTGNVAVTLPFDLRQETKNPSKPLSYPRPVVTDAAKPQHQTPEADYADSLDQQAPAEEDLTSPIRAPNAMTVPFVEQPLKVSKPTSYLRPWLVDDSPVRGTKPSMAVQQDDSVQQLESGRPVVPWAVYRGTPVVMRPNYQAVRPLMYADRPVFVKNGYYDDVQQQPSGVWPSGPLIATILPAELQRPLKPMKQSRPWIVESYYNQPQTTRNEEQPVRQTKPWFVPVVSQQSVIESIRITSENVPTRYQLIKPLIGLPEEVHYRRPIKQQRPWTSAVPSIRSSIAGTGQAEARVPFLANWANGTPGKTHIVGNNTLVYTKQNLLQTGTSTVYTSTVFTATTTIVNAYCFSSVADILVPPSPWCSFRRKRSAIEEEEQSAILSVDGETIKPSQVQKILMTVMPSLSDCNKEATIPLASSMVVPSIADNARSNGGENKVEGRFLNVVTTGRPTTTVTVTGLTVVTEIAITGTTAVQFLGGTCVPRCLQNLPTCAV</sequence>
<proteinExistence type="predicted"/>
<reference evidence="3 4" key="1">
    <citation type="submission" date="2016-03" db="EMBL/GenBank/DDBJ databases">
        <title>EvidentialGene: Evidence-directed Construction of Genes on Genomes.</title>
        <authorList>
            <person name="Gilbert D.G."/>
            <person name="Choi J.-H."/>
            <person name="Mockaitis K."/>
            <person name="Colbourne J."/>
            <person name="Pfrender M."/>
        </authorList>
    </citation>
    <scope>NUCLEOTIDE SEQUENCE [LARGE SCALE GENOMIC DNA]</scope>
    <source>
        <strain evidence="3 4">Xinb3</strain>
        <tissue evidence="3">Complete organism</tissue>
    </source>
</reference>
<dbReference type="EMBL" id="LRGB01000687">
    <property type="protein sequence ID" value="KZS16752.1"/>
    <property type="molecule type" value="Genomic_DNA"/>
</dbReference>
<feature type="region of interest" description="Disordered" evidence="1">
    <location>
        <begin position="210"/>
        <end position="253"/>
    </location>
</feature>
<feature type="signal peptide" evidence="2">
    <location>
        <begin position="1"/>
        <end position="25"/>
    </location>
</feature>
<dbReference type="OrthoDB" id="6358014at2759"/>
<accession>A0A162CK09</accession>
<evidence type="ECO:0000313" key="4">
    <source>
        <dbReference type="Proteomes" id="UP000076858"/>
    </source>
</evidence>
<gene>
    <name evidence="3" type="ORF">APZ42_017337</name>
</gene>
<dbReference type="AlphaFoldDB" id="A0A162CK09"/>
<dbReference type="Proteomes" id="UP000076858">
    <property type="component" value="Unassembled WGS sequence"/>
</dbReference>
<evidence type="ECO:0000256" key="1">
    <source>
        <dbReference type="SAM" id="MobiDB-lite"/>
    </source>
</evidence>
<evidence type="ECO:0000256" key="2">
    <source>
        <dbReference type="SAM" id="SignalP"/>
    </source>
</evidence>
<feature type="region of interest" description="Disordered" evidence="1">
    <location>
        <begin position="39"/>
        <end position="69"/>
    </location>
</feature>
<comment type="caution">
    <text evidence="3">The sequence shown here is derived from an EMBL/GenBank/DDBJ whole genome shotgun (WGS) entry which is preliminary data.</text>
</comment>
<feature type="chain" id="PRO_5007832686" evidence="2">
    <location>
        <begin position="26"/>
        <end position="686"/>
    </location>
</feature>
<protein>
    <submittedName>
        <fullName evidence="3">Uncharacterized protein</fullName>
    </submittedName>
</protein>
<evidence type="ECO:0000313" key="3">
    <source>
        <dbReference type="EMBL" id="KZS16752.1"/>
    </source>
</evidence>
<feature type="compositionally biased region" description="Polar residues" evidence="1">
    <location>
        <begin position="52"/>
        <end position="68"/>
    </location>
</feature>
<keyword evidence="4" id="KW-1185">Reference proteome</keyword>
<name>A0A162CK09_9CRUS</name>